<evidence type="ECO:0000256" key="2">
    <source>
        <dbReference type="ARBA" id="ARBA00022692"/>
    </source>
</evidence>
<dbReference type="InterPro" id="IPR019408">
    <property type="entry name" value="7TM_GPCR_serpentine_rcpt_Srab"/>
</dbReference>
<dbReference type="GO" id="GO:0016020">
    <property type="term" value="C:membrane"/>
    <property type="evidence" value="ECO:0007669"/>
    <property type="project" value="UniProtKB-SubCell"/>
</dbReference>
<dbReference type="Proteomes" id="UP000036681">
    <property type="component" value="Unplaced"/>
</dbReference>
<feature type="transmembrane region" description="Helical" evidence="6">
    <location>
        <begin position="13"/>
        <end position="35"/>
    </location>
</feature>
<evidence type="ECO:0000256" key="6">
    <source>
        <dbReference type="SAM" id="Phobius"/>
    </source>
</evidence>
<feature type="region of interest" description="Disordered" evidence="5">
    <location>
        <begin position="336"/>
        <end position="359"/>
    </location>
</feature>
<dbReference type="Pfam" id="PF10292">
    <property type="entry name" value="7TM_GPCR_Srab"/>
    <property type="match status" value="1"/>
</dbReference>
<evidence type="ECO:0000256" key="4">
    <source>
        <dbReference type="ARBA" id="ARBA00023136"/>
    </source>
</evidence>
<evidence type="ECO:0000256" key="1">
    <source>
        <dbReference type="ARBA" id="ARBA00004141"/>
    </source>
</evidence>
<keyword evidence="3 6" id="KW-1133">Transmembrane helix</keyword>
<protein>
    <submittedName>
        <fullName evidence="8">G-protein coupled receptors family 1 profile domain-containing protein</fullName>
    </submittedName>
</protein>
<organism evidence="7 8">
    <name type="scientific">Ascaris lumbricoides</name>
    <name type="common">Giant roundworm</name>
    <dbReference type="NCBI Taxonomy" id="6252"/>
    <lineage>
        <taxon>Eukaryota</taxon>
        <taxon>Metazoa</taxon>
        <taxon>Ecdysozoa</taxon>
        <taxon>Nematoda</taxon>
        <taxon>Chromadorea</taxon>
        <taxon>Rhabditida</taxon>
        <taxon>Spirurina</taxon>
        <taxon>Ascaridomorpha</taxon>
        <taxon>Ascaridoidea</taxon>
        <taxon>Ascarididae</taxon>
        <taxon>Ascaris</taxon>
    </lineage>
</organism>
<dbReference type="PROSITE" id="PS51257">
    <property type="entry name" value="PROKAR_LIPOPROTEIN"/>
    <property type="match status" value="1"/>
</dbReference>
<feature type="transmembrane region" description="Helical" evidence="6">
    <location>
        <begin position="241"/>
        <end position="264"/>
    </location>
</feature>
<dbReference type="InterPro" id="IPR053286">
    <property type="entry name" value="Nematode_rcpt-like_srab"/>
</dbReference>
<dbReference type="PANTHER" id="PTHR46561">
    <property type="entry name" value="SERPENTINE RECEPTOR, CLASS AB (CLASS A-LIKE)-RELATED"/>
    <property type="match status" value="1"/>
</dbReference>
<dbReference type="WBParaSite" id="ALUE_0001159101-mRNA-1">
    <property type="protein sequence ID" value="ALUE_0001159101-mRNA-1"/>
    <property type="gene ID" value="ALUE_0001159101"/>
</dbReference>
<feature type="transmembrane region" description="Helical" evidence="6">
    <location>
        <begin position="189"/>
        <end position="212"/>
    </location>
</feature>
<keyword evidence="7" id="KW-1185">Reference proteome</keyword>
<accession>A0A9J2PQ15</accession>
<sequence length="359" mass="41093">MNEEYRCILCAELAHTIGFNILLGVMSCISLLAIVAEIYSMKRTTINITVHSNTRILILAHQIVLILHCLARLHAHISDLYLFTRSYTNPCDYLSTATRCFFLRTPITWTFFMSACSVSGIVAERTIATFFSAKYERMGKSVSVLLISMEILVTSLLFFLVVYDVNMLGSTKVAVYCASLNEDNAKSSIGVLSFLFGVDVASAFLLPILLCINKKSRKNEIHTNLSHRYQMSENIASIRTLLPLLFFHSIVYAIFISAILIYFLTQQEWSQRAYAIFLESVQLSPVYALLLPVMLRYTQRRVQKRQMETLNSVMGFTKKEATDLYFETFQRLPKPKARHQNDTNKKRRYDGAKQCVKMN</sequence>
<feature type="transmembrane region" description="Helical" evidence="6">
    <location>
        <begin position="56"/>
        <end position="75"/>
    </location>
</feature>
<reference evidence="8" key="1">
    <citation type="submission" date="2023-03" db="UniProtKB">
        <authorList>
            <consortium name="WormBaseParasite"/>
        </authorList>
    </citation>
    <scope>IDENTIFICATION</scope>
</reference>
<evidence type="ECO:0000256" key="3">
    <source>
        <dbReference type="ARBA" id="ARBA00022989"/>
    </source>
</evidence>
<proteinExistence type="predicted"/>
<feature type="transmembrane region" description="Helical" evidence="6">
    <location>
        <begin position="276"/>
        <end position="297"/>
    </location>
</feature>
<feature type="transmembrane region" description="Helical" evidence="6">
    <location>
        <begin position="101"/>
        <end position="123"/>
    </location>
</feature>
<evidence type="ECO:0000313" key="8">
    <source>
        <dbReference type="WBParaSite" id="ALUE_0001159101-mRNA-1"/>
    </source>
</evidence>
<dbReference type="AlphaFoldDB" id="A0A9J2PQ15"/>
<evidence type="ECO:0000256" key="5">
    <source>
        <dbReference type="SAM" id="MobiDB-lite"/>
    </source>
</evidence>
<dbReference type="PANTHER" id="PTHR46561:SF11">
    <property type="entry name" value="SERPENTINE RECEPTOR CLASS ALPHA_BETA-14"/>
    <property type="match status" value="1"/>
</dbReference>
<comment type="subcellular location">
    <subcellularLocation>
        <location evidence="1">Membrane</location>
        <topology evidence="1">Multi-pass membrane protein</topology>
    </subcellularLocation>
</comment>
<keyword evidence="4 6" id="KW-0472">Membrane</keyword>
<keyword evidence="2 6" id="KW-0812">Transmembrane</keyword>
<feature type="transmembrane region" description="Helical" evidence="6">
    <location>
        <begin position="144"/>
        <end position="163"/>
    </location>
</feature>
<evidence type="ECO:0000313" key="7">
    <source>
        <dbReference type="Proteomes" id="UP000036681"/>
    </source>
</evidence>
<name>A0A9J2PQ15_ASCLU</name>